<dbReference type="RefSeq" id="WP_003648338.1">
    <property type="nucleotide sequence ID" value="NZ_CP040500.1"/>
</dbReference>
<dbReference type="EMBL" id="ACGO02000001">
    <property type="protein sequence ID" value="EFJ69664.1"/>
    <property type="molecule type" value="Genomic_DNA"/>
</dbReference>
<evidence type="ECO:0000259" key="4">
    <source>
        <dbReference type="PROSITE" id="PS50949"/>
    </source>
</evidence>
<dbReference type="InterPro" id="IPR028978">
    <property type="entry name" value="Chorismate_lyase_/UTRA_dom_sf"/>
</dbReference>
<dbReference type="SUPFAM" id="SSF46785">
    <property type="entry name" value="Winged helix' DNA-binding domain"/>
    <property type="match status" value="1"/>
</dbReference>
<keyword evidence="1" id="KW-0805">Transcription regulation</keyword>
<comment type="caution">
    <text evidence="5">The sequence shown here is derived from an EMBL/GenBank/DDBJ whole genome shotgun (WGS) entry which is preliminary data.</text>
</comment>
<protein>
    <submittedName>
        <fullName evidence="5">UbiC transcription regulator-associated domain protein</fullName>
    </submittedName>
</protein>
<accession>A0AA87A9A6</accession>
<dbReference type="PANTHER" id="PTHR44846:SF1">
    <property type="entry name" value="MANNOSYL-D-GLYCERATE TRANSPORT_METABOLISM SYSTEM REPRESSOR MNGR-RELATED"/>
    <property type="match status" value="1"/>
</dbReference>
<dbReference type="InterPro" id="IPR011663">
    <property type="entry name" value="UTRA"/>
</dbReference>
<dbReference type="Proteomes" id="UP000003672">
    <property type="component" value="Unassembled WGS sequence"/>
</dbReference>
<evidence type="ECO:0000256" key="2">
    <source>
        <dbReference type="ARBA" id="ARBA00023125"/>
    </source>
</evidence>
<dbReference type="Pfam" id="PF07702">
    <property type="entry name" value="UTRA"/>
    <property type="match status" value="1"/>
</dbReference>
<proteinExistence type="predicted"/>
<reference evidence="5 6" key="1">
    <citation type="submission" date="2010-06" db="EMBL/GenBank/DDBJ databases">
        <authorList>
            <person name="Muzny D."/>
            <person name="Qin X."/>
            <person name="Buhay C."/>
            <person name="Dugan-Rocha S."/>
            <person name="Ding Y."/>
            <person name="Chen G."/>
            <person name="Hawes A."/>
            <person name="Holder M."/>
            <person name="Jhangiani S."/>
            <person name="Johnson A."/>
            <person name="Khan Z."/>
            <person name="Li Z."/>
            <person name="Liu W."/>
            <person name="Liu X."/>
            <person name="Perez L."/>
            <person name="Shen H."/>
            <person name="Wang Q."/>
            <person name="Watt J."/>
            <person name="Xi L."/>
            <person name="Xin Y."/>
            <person name="Zhou J."/>
            <person name="Deng J."/>
            <person name="Jiang H."/>
            <person name="Liu Y."/>
            <person name="Qu J."/>
            <person name="Song X.-Z."/>
            <person name="Zhang L."/>
            <person name="Villasana D."/>
            <person name="Johnson A."/>
            <person name="Liu J."/>
            <person name="Liyanage D."/>
            <person name="Lorensuhewa L."/>
            <person name="Robinson T."/>
            <person name="Song A."/>
            <person name="Song B.-B."/>
            <person name="Dinh H."/>
            <person name="Thornton R."/>
            <person name="Coyle M."/>
            <person name="Francisco L."/>
            <person name="Jackson L."/>
            <person name="Javaid M."/>
            <person name="Korchina V."/>
            <person name="Kovar C."/>
            <person name="Mata R."/>
            <person name="Mathew T."/>
            <person name="Ngo R."/>
            <person name="Nguyen L."/>
            <person name="Nguyen N."/>
            <person name="Okwuonu G."/>
            <person name="Ongeri F."/>
            <person name="Pham C."/>
            <person name="Simmons D."/>
            <person name="Wilczek-Boney K."/>
            <person name="Hale W."/>
            <person name="Jakkamsetti A."/>
            <person name="Pham P."/>
            <person name="Ruth R."/>
            <person name="San Lucas F."/>
            <person name="Warren J."/>
            <person name="Zhang J."/>
            <person name="Zhao Z."/>
            <person name="Zhou C."/>
            <person name="Zhu D."/>
            <person name="Lee S."/>
            <person name="Bess C."/>
            <person name="Blankenburg K."/>
            <person name="Forbes L."/>
            <person name="Fu Q."/>
            <person name="Gubbala S."/>
            <person name="Hirani K."/>
            <person name="Jayaseelan J.C."/>
            <person name="Lara F."/>
            <person name="Munidasa M."/>
            <person name="Palculict T."/>
            <person name="Patil S."/>
            <person name="Pu L.-L."/>
            <person name="Saada N."/>
            <person name="Tang L."/>
            <person name="Weissenberger G."/>
            <person name="Zhu Y."/>
            <person name="Hemphill L."/>
            <person name="Shang Y."/>
            <person name="Youmans B."/>
            <person name="Ayvaz T."/>
            <person name="Ross M."/>
            <person name="Santibanez J."/>
            <person name="Aqrawi P."/>
            <person name="Gross S."/>
            <person name="Joshi V."/>
            <person name="Fowler G."/>
            <person name="Nazareth L."/>
            <person name="Reid J."/>
            <person name="Worley K."/>
            <person name="Petrosino J."/>
            <person name="Highlander S."/>
            <person name="Gibbs R."/>
        </authorList>
    </citation>
    <scope>NUCLEOTIDE SEQUENCE [LARGE SCALE GENOMIC DNA]</scope>
    <source>
        <strain evidence="5 6">JV-V03</strain>
    </source>
</reference>
<dbReference type="Pfam" id="PF00392">
    <property type="entry name" value="GntR"/>
    <property type="match status" value="1"/>
</dbReference>
<dbReference type="SUPFAM" id="SSF64288">
    <property type="entry name" value="Chorismate lyase-like"/>
    <property type="match status" value="1"/>
</dbReference>
<dbReference type="AlphaFoldDB" id="A0AA87A9A6"/>
<evidence type="ECO:0000313" key="5">
    <source>
        <dbReference type="EMBL" id="EFJ69664.1"/>
    </source>
</evidence>
<dbReference type="PANTHER" id="PTHR44846">
    <property type="entry name" value="MANNOSYL-D-GLYCERATE TRANSPORT/METABOLISM SYSTEM REPRESSOR MNGR-RELATED"/>
    <property type="match status" value="1"/>
</dbReference>
<dbReference type="GO" id="GO:0003700">
    <property type="term" value="F:DNA-binding transcription factor activity"/>
    <property type="evidence" value="ECO:0007669"/>
    <property type="project" value="InterPro"/>
</dbReference>
<gene>
    <name evidence="5" type="primary">gntR2</name>
    <name evidence="5" type="ORF">HMPREF0514_10108</name>
</gene>
<dbReference type="PRINTS" id="PR00035">
    <property type="entry name" value="HTHGNTR"/>
</dbReference>
<keyword evidence="2" id="KW-0238">DNA-binding</keyword>
<dbReference type="GO" id="GO:0045892">
    <property type="term" value="P:negative regulation of DNA-templated transcription"/>
    <property type="evidence" value="ECO:0007669"/>
    <property type="project" value="TreeGrafter"/>
</dbReference>
<keyword evidence="3" id="KW-0804">Transcription</keyword>
<dbReference type="InterPro" id="IPR036388">
    <property type="entry name" value="WH-like_DNA-bd_sf"/>
</dbReference>
<dbReference type="InterPro" id="IPR000524">
    <property type="entry name" value="Tscrpt_reg_HTH_GntR"/>
</dbReference>
<dbReference type="Gene3D" id="1.10.10.10">
    <property type="entry name" value="Winged helix-like DNA-binding domain superfamily/Winged helix DNA-binding domain"/>
    <property type="match status" value="1"/>
</dbReference>
<dbReference type="SMART" id="SM00345">
    <property type="entry name" value="HTH_GNTR"/>
    <property type="match status" value="1"/>
</dbReference>
<dbReference type="Gene3D" id="3.40.1410.10">
    <property type="entry name" value="Chorismate lyase-like"/>
    <property type="match status" value="1"/>
</dbReference>
<organism evidence="5 6">
    <name type="scientific">Lactobacillus paragasseri JV-V03</name>
    <dbReference type="NCBI Taxonomy" id="525326"/>
    <lineage>
        <taxon>Bacteria</taxon>
        <taxon>Bacillati</taxon>
        <taxon>Bacillota</taxon>
        <taxon>Bacilli</taxon>
        <taxon>Lactobacillales</taxon>
        <taxon>Lactobacillaceae</taxon>
        <taxon>Lactobacillus</taxon>
    </lineage>
</organism>
<dbReference type="InterPro" id="IPR050679">
    <property type="entry name" value="Bact_HTH_transcr_reg"/>
</dbReference>
<dbReference type="CDD" id="cd07377">
    <property type="entry name" value="WHTH_GntR"/>
    <property type="match status" value="1"/>
</dbReference>
<evidence type="ECO:0000256" key="3">
    <source>
        <dbReference type="ARBA" id="ARBA00023163"/>
    </source>
</evidence>
<evidence type="ECO:0000313" key="6">
    <source>
        <dbReference type="Proteomes" id="UP000003672"/>
    </source>
</evidence>
<evidence type="ECO:0000256" key="1">
    <source>
        <dbReference type="ARBA" id="ARBA00023015"/>
    </source>
</evidence>
<dbReference type="PROSITE" id="PS50949">
    <property type="entry name" value="HTH_GNTR"/>
    <property type="match status" value="1"/>
</dbReference>
<feature type="domain" description="HTH gntR-type" evidence="4">
    <location>
        <begin position="3"/>
        <end position="71"/>
    </location>
</feature>
<dbReference type="InterPro" id="IPR036390">
    <property type="entry name" value="WH_DNA-bd_sf"/>
</dbReference>
<dbReference type="SMART" id="SM00866">
    <property type="entry name" value="UTRA"/>
    <property type="match status" value="1"/>
</dbReference>
<sequence length="236" mass="27492">MTEAKYKKIETILKQRIIDQTYPLNSLLPKELELAQEFKTSRPTINHAIHNLVQEGLLEQRKRLGTIVRRNKIQQEFTHLIQSYNQEMSTKGLKTKTKVLYFQKVVPNSEVQTEFNISTSDSVFKLIRLRYADNHPIVKVTTYIPASLIPDLEKINFSTASLYLELKKRNLAVTHVVRKLEVKKASSEIAQKLAIKENDPVFCFRTRGYTNKDQKIEYSIATYRGDMNSFIIDLKR</sequence>
<name>A0AA87A9A6_9LACO</name>
<dbReference type="GO" id="GO:0003677">
    <property type="term" value="F:DNA binding"/>
    <property type="evidence" value="ECO:0007669"/>
    <property type="project" value="UniProtKB-KW"/>
</dbReference>